<protein>
    <recommendedName>
        <fullName evidence="1">RNase H type-1 domain-containing protein</fullName>
    </recommendedName>
</protein>
<reference evidence="2 3" key="1">
    <citation type="submission" date="2024-11" db="EMBL/GenBank/DDBJ databases">
        <title>A near-complete genome assembly of Cinchona calisaya.</title>
        <authorList>
            <person name="Lian D.C."/>
            <person name="Zhao X.W."/>
            <person name="Wei L."/>
        </authorList>
    </citation>
    <scope>NUCLEOTIDE SEQUENCE [LARGE SCALE GENOMIC DNA]</scope>
    <source>
        <tissue evidence="2">Nenye</tissue>
    </source>
</reference>
<gene>
    <name evidence="2" type="ORF">ACH5RR_032460</name>
</gene>
<dbReference type="Proteomes" id="UP001630127">
    <property type="component" value="Unassembled WGS sequence"/>
</dbReference>
<dbReference type="InterPro" id="IPR044730">
    <property type="entry name" value="RNase_H-like_dom_plant"/>
</dbReference>
<feature type="domain" description="RNase H type-1" evidence="1">
    <location>
        <begin position="53"/>
        <end position="115"/>
    </location>
</feature>
<evidence type="ECO:0000313" key="2">
    <source>
        <dbReference type="EMBL" id="KAL3507078.1"/>
    </source>
</evidence>
<keyword evidence="3" id="KW-1185">Reference proteome</keyword>
<dbReference type="InterPro" id="IPR036397">
    <property type="entry name" value="RNaseH_sf"/>
</dbReference>
<sequence length="124" mass="13367">MNDLFLLSLAKLLVEKVHSNSLQWLNVKLISPSISTPVLVSWHNPSSRSLKLNVDSSSLGNSDSASGRGLVCTSIGTLVAGFACSFGDKTNMEAEALALICGLQLHLNNGWMDVLTLIQSFFFI</sequence>
<proteinExistence type="predicted"/>
<dbReference type="Pfam" id="PF13456">
    <property type="entry name" value="RVT_3"/>
    <property type="match status" value="1"/>
</dbReference>
<name>A0ABD2YNE7_9GENT</name>
<dbReference type="InterPro" id="IPR002156">
    <property type="entry name" value="RNaseH_domain"/>
</dbReference>
<evidence type="ECO:0000313" key="3">
    <source>
        <dbReference type="Proteomes" id="UP001630127"/>
    </source>
</evidence>
<dbReference type="AlphaFoldDB" id="A0ABD2YNE7"/>
<dbReference type="EMBL" id="JBJUIK010000013">
    <property type="protein sequence ID" value="KAL3507078.1"/>
    <property type="molecule type" value="Genomic_DNA"/>
</dbReference>
<organism evidence="2 3">
    <name type="scientific">Cinchona calisaya</name>
    <dbReference type="NCBI Taxonomy" id="153742"/>
    <lineage>
        <taxon>Eukaryota</taxon>
        <taxon>Viridiplantae</taxon>
        <taxon>Streptophyta</taxon>
        <taxon>Embryophyta</taxon>
        <taxon>Tracheophyta</taxon>
        <taxon>Spermatophyta</taxon>
        <taxon>Magnoliopsida</taxon>
        <taxon>eudicotyledons</taxon>
        <taxon>Gunneridae</taxon>
        <taxon>Pentapetalae</taxon>
        <taxon>asterids</taxon>
        <taxon>lamiids</taxon>
        <taxon>Gentianales</taxon>
        <taxon>Rubiaceae</taxon>
        <taxon>Cinchonoideae</taxon>
        <taxon>Cinchoneae</taxon>
        <taxon>Cinchona</taxon>
    </lineage>
</organism>
<dbReference type="InterPro" id="IPR053151">
    <property type="entry name" value="RNase_H-like"/>
</dbReference>
<dbReference type="SUPFAM" id="SSF53098">
    <property type="entry name" value="Ribonuclease H-like"/>
    <property type="match status" value="1"/>
</dbReference>
<dbReference type="PANTHER" id="PTHR47723">
    <property type="entry name" value="OS05G0353850 PROTEIN"/>
    <property type="match status" value="1"/>
</dbReference>
<dbReference type="Gene3D" id="3.30.420.10">
    <property type="entry name" value="Ribonuclease H-like superfamily/Ribonuclease H"/>
    <property type="match status" value="1"/>
</dbReference>
<evidence type="ECO:0000259" key="1">
    <source>
        <dbReference type="Pfam" id="PF13456"/>
    </source>
</evidence>
<dbReference type="PANTHER" id="PTHR47723:SF19">
    <property type="entry name" value="POLYNUCLEOTIDYL TRANSFERASE, RIBONUCLEASE H-LIKE SUPERFAMILY PROTEIN"/>
    <property type="match status" value="1"/>
</dbReference>
<dbReference type="InterPro" id="IPR012337">
    <property type="entry name" value="RNaseH-like_sf"/>
</dbReference>
<accession>A0ABD2YNE7</accession>
<dbReference type="CDD" id="cd06222">
    <property type="entry name" value="RNase_H_like"/>
    <property type="match status" value="1"/>
</dbReference>
<comment type="caution">
    <text evidence="2">The sequence shown here is derived from an EMBL/GenBank/DDBJ whole genome shotgun (WGS) entry which is preliminary data.</text>
</comment>